<dbReference type="AlphaFoldDB" id="A0A7W5CKC0"/>
<dbReference type="EMBL" id="JACHXY010000003">
    <property type="protein sequence ID" value="MBB3159232.1"/>
    <property type="molecule type" value="Genomic_DNA"/>
</dbReference>
<comment type="caution">
    <text evidence="2">The sequence shown here is derived from an EMBL/GenBank/DDBJ whole genome shotgun (WGS) entry which is preliminary data.</text>
</comment>
<feature type="compositionally biased region" description="Low complexity" evidence="1">
    <location>
        <begin position="179"/>
        <end position="194"/>
    </location>
</feature>
<sequence length="237" mass="25741">MPANSQQYFRFHQSEHLGTAHYRPRWGEDNAVADALEQYIPDLTEHDWVRARDIVLDVVRKVRPQLSSYTDAALVNAVAHHVDWCVYVAGFDPDPSVLFRRDVIGAAVAAMPTSRTSTKGRRRSILFRVGEILGRIPIPSHLPTLAGATPTTPYWTTEIDRYVQANLAAAASAGHRSRTGAPRGTAGPAPAAADARVGEILDARTLLEDLRTTAPTRTTSPDFPGCTTVCSCASLGL</sequence>
<evidence type="ECO:0000313" key="2">
    <source>
        <dbReference type="EMBL" id="MBB3159232.1"/>
    </source>
</evidence>
<proteinExistence type="predicted"/>
<feature type="region of interest" description="Disordered" evidence="1">
    <location>
        <begin position="173"/>
        <end position="194"/>
    </location>
</feature>
<organism evidence="2 3">
    <name type="scientific">Microbacterium proteolyticum</name>
    <dbReference type="NCBI Taxonomy" id="1572644"/>
    <lineage>
        <taxon>Bacteria</taxon>
        <taxon>Bacillati</taxon>
        <taxon>Actinomycetota</taxon>
        <taxon>Actinomycetes</taxon>
        <taxon>Micrococcales</taxon>
        <taxon>Microbacteriaceae</taxon>
        <taxon>Microbacterium</taxon>
    </lineage>
</organism>
<reference evidence="2 3" key="1">
    <citation type="submission" date="2020-08" db="EMBL/GenBank/DDBJ databases">
        <title>Genomic Encyclopedia of Type Strains, Phase III (KMG-III): the genomes of soil and plant-associated and newly described type strains.</title>
        <authorList>
            <person name="Whitman W."/>
        </authorList>
    </citation>
    <scope>NUCLEOTIDE SEQUENCE [LARGE SCALE GENOMIC DNA]</scope>
    <source>
        <strain evidence="2 3">CECT 8356</strain>
    </source>
</reference>
<gene>
    <name evidence="2" type="ORF">FHS07_002950</name>
</gene>
<evidence type="ECO:0000313" key="3">
    <source>
        <dbReference type="Proteomes" id="UP000543579"/>
    </source>
</evidence>
<dbReference type="Proteomes" id="UP000543579">
    <property type="component" value="Unassembled WGS sequence"/>
</dbReference>
<evidence type="ECO:0000256" key="1">
    <source>
        <dbReference type="SAM" id="MobiDB-lite"/>
    </source>
</evidence>
<name>A0A7W5CKC0_9MICO</name>
<protein>
    <submittedName>
        <fullName evidence="2">Uncharacterized protein</fullName>
    </submittedName>
</protein>
<dbReference type="RefSeq" id="WP_183420615.1">
    <property type="nucleotide sequence ID" value="NZ_JACHXY010000003.1"/>
</dbReference>
<accession>A0A7W5CKC0</accession>